<accession>A0A2G8RZA0</accession>
<dbReference type="EMBL" id="AYKW01000036">
    <property type="protein sequence ID" value="PIL26825.1"/>
    <property type="molecule type" value="Genomic_DNA"/>
</dbReference>
<feature type="transmembrane region" description="Helical" evidence="1">
    <location>
        <begin position="28"/>
        <end position="51"/>
    </location>
</feature>
<gene>
    <name evidence="2" type="ORF">GSI_11086</name>
</gene>
<dbReference type="OrthoDB" id="3214103at2759"/>
<reference evidence="2 3" key="1">
    <citation type="journal article" date="2015" name="Sci. Rep.">
        <title>Chromosome-level genome map provides insights into diverse defense mechanisms in the medicinal fungus Ganoderma sinense.</title>
        <authorList>
            <person name="Zhu Y."/>
            <person name="Xu J."/>
            <person name="Sun C."/>
            <person name="Zhou S."/>
            <person name="Xu H."/>
            <person name="Nelson D.R."/>
            <person name="Qian J."/>
            <person name="Song J."/>
            <person name="Luo H."/>
            <person name="Xiang L."/>
            <person name="Li Y."/>
            <person name="Xu Z."/>
            <person name="Ji A."/>
            <person name="Wang L."/>
            <person name="Lu S."/>
            <person name="Hayward A."/>
            <person name="Sun W."/>
            <person name="Li X."/>
            <person name="Schwartz D.C."/>
            <person name="Wang Y."/>
            <person name="Chen S."/>
        </authorList>
    </citation>
    <scope>NUCLEOTIDE SEQUENCE [LARGE SCALE GENOMIC DNA]</scope>
    <source>
        <strain evidence="2 3">ZZ0214-1</strain>
    </source>
</reference>
<keyword evidence="1" id="KW-1133">Transmembrane helix</keyword>
<comment type="caution">
    <text evidence="2">The sequence shown here is derived from an EMBL/GenBank/DDBJ whole genome shotgun (WGS) entry which is preliminary data.</text>
</comment>
<evidence type="ECO:0000256" key="1">
    <source>
        <dbReference type="SAM" id="Phobius"/>
    </source>
</evidence>
<evidence type="ECO:0000313" key="3">
    <source>
        <dbReference type="Proteomes" id="UP000230002"/>
    </source>
</evidence>
<keyword evidence="1" id="KW-0472">Membrane</keyword>
<sequence>MAYKAWESRRRLREYLVAKVGGSSVEKLLALLIESGAIYSAIWLVVVIFQVGEYKYFNTSDSISRKEYHFLYIFSLIMDV</sequence>
<keyword evidence="1" id="KW-0812">Transmembrane</keyword>
<organism evidence="2 3">
    <name type="scientific">Ganoderma sinense ZZ0214-1</name>
    <dbReference type="NCBI Taxonomy" id="1077348"/>
    <lineage>
        <taxon>Eukaryota</taxon>
        <taxon>Fungi</taxon>
        <taxon>Dikarya</taxon>
        <taxon>Basidiomycota</taxon>
        <taxon>Agaricomycotina</taxon>
        <taxon>Agaricomycetes</taxon>
        <taxon>Polyporales</taxon>
        <taxon>Polyporaceae</taxon>
        <taxon>Ganoderma</taxon>
    </lineage>
</organism>
<dbReference type="AlphaFoldDB" id="A0A2G8RZA0"/>
<keyword evidence="3" id="KW-1185">Reference proteome</keyword>
<proteinExistence type="predicted"/>
<dbReference type="Proteomes" id="UP000230002">
    <property type="component" value="Unassembled WGS sequence"/>
</dbReference>
<name>A0A2G8RZA0_9APHY</name>
<evidence type="ECO:0000313" key="2">
    <source>
        <dbReference type="EMBL" id="PIL26825.1"/>
    </source>
</evidence>
<protein>
    <submittedName>
        <fullName evidence="2">Uncharacterized protein</fullName>
    </submittedName>
</protein>